<reference evidence="3 4" key="1">
    <citation type="submission" date="2024-02" db="EMBL/GenBank/DDBJ databases">
        <title>Rubritalea halochordaticola NBRC 107102.</title>
        <authorList>
            <person name="Ichikawa N."/>
            <person name="Katano-Makiyama Y."/>
            <person name="Hidaka K."/>
        </authorList>
    </citation>
    <scope>NUCLEOTIDE SEQUENCE [LARGE SCALE GENOMIC DNA]</scope>
    <source>
        <strain evidence="3 4">NBRC 107102</strain>
    </source>
</reference>
<evidence type="ECO:0000313" key="3">
    <source>
        <dbReference type="EMBL" id="GAA5495937.1"/>
    </source>
</evidence>
<feature type="domain" description="Ice-binding protein C-terminal" evidence="2">
    <location>
        <begin position="212"/>
        <end position="234"/>
    </location>
</feature>
<keyword evidence="1" id="KW-0732">Signal</keyword>
<sequence length="235" mass="24328">MNKKLLLTLISFAAALPASATIVWTGGGDTTNFYDDNNWDFTGTIGGGSMLNPTDDDFQITGATINEGIAAFTTIQIGDGFSATLDSTSFTFTNNSGFGGVNDLADIASTLNLNNGSVLSAQYVTQGLTINIDSTSELIIRGGGDGINSQTEQTTVNLSTGAKLTLNSVDELIEQADTNGGAIFANGQQVSGANYTNYFTITDNGGSITATTIPEPSSTALIGLAGLGLILRRRR</sequence>
<dbReference type="Proteomes" id="UP001424741">
    <property type="component" value="Unassembled WGS sequence"/>
</dbReference>
<comment type="caution">
    <text evidence="3">The sequence shown here is derived from an EMBL/GenBank/DDBJ whole genome shotgun (WGS) entry which is preliminary data.</text>
</comment>
<evidence type="ECO:0000313" key="4">
    <source>
        <dbReference type="Proteomes" id="UP001424741"/>
    </source>
</evidence>
<dbReference type="EMBL" id="BAABRL010000006">
    <property type="protein sequence ID" value="GAA5495937.1"/>
    <property type="molecule type" value="Genomic_DNA"/>
</dbReference>
<proteinExistence type="predicted"/>
<dbReference type="InterPro" id="IPR013424">
    <property type="entry name" value="Ice-binding_C"/>
</dbReference>
<gene>
    <name evidence="3" type="ORF">Rhal01_02118</name>
</gene>
<dbReference type="Pfam" id="PF07589">
    <property type="entry name" value="PEP-CTERM"/>
    <property type="match status" value="1"/>
</dbReference>
<dbReference type="NCBIfam" id="TIGR02595">
    <property type="entry name" value="PEP_CTERM"/>
    <property type="match status" value="1"/>
</dbReference>
<keyword evidence="4" id="KW-1185">Reference proteome</keyword>
<organism evidence="3 4">
    <name type="scientific">Rubritalea halochordaticola</name>
    <dbReference type="NCBI Taxonomy" id="714537"/>
    <lineage>
        <taxon>Bacteria</taxon>
        <taxon>Pseudomonadati</taxon>
        <taxon>Verrucomicrobiota</taxon>
        <taxon>Verrucomicrobiia</taxon>
        <taxon>Verrucomicrobiales</taxon>
        <taxon>Rubritaleaceae</taxon>
        <taxon>Rubritalea</taxon>
    </lineage>
</organism>
<evidence type="ECO:0000259" key="2">
    <source>
        <dbReference type="Pfam" id="PF07589"/>
    </source>
</evidence>
<dbReference type="RefSeq" id="WP_346188673.1">
    <property type="nucleotide sequence ID" value="NZ_BAABRL010000006.1"/>
</dbReference>
<protein>
    <recommendedName>
        <fullName evidence="2">Ice-binding protein C-terminal domain-containing protein</fullName>
    </recommendedName>
</protein>
<evidence type="ECO:0000256" key="1">
    <source>
        <dbReference type="SAM" id="SignalP"/>
    </source>
</evidence>
<feature type="signal peptide" evidence="1">
    <location>
        <begin position="1"/>
        <end position="20"/>
    </location>
</feature>
<feature type="chain" id="PRO_5045749345" description="Ice-binding protein C-terminal domain-containing protein" evidence="1">
    <location>
        <begin position="21"/>
        <end position="235"/>
    </location>
</feature>
<name>A0ABP9V5N4_9BACT</name>
<accession>A0ABP9V5N4</accession>